<protein>
    <submittedName>
        <fullName evidence="1">Uncharacterized protein</fullName>
    </submittedName>
</protein>
<evidence type="ECO:0000313" key="2">
    <source>
        <dbReference type="EMBL" id="CAF4005188.1"/>
    </source>
</evidence>
<name>A0A816HD61_9BILA</name>
<evidence type="ECO:0000313" key="1">
    <source>
        <dbReference type="EMBL" id="CAF1686146.1"/>
    </source>
</evidence>
<reference evidence="1" key="1">
    <citation type="submission" date="2021-02" db="EMBL/GenBank/DDBJ databases">
        <authorList>
            <person name="Nowell W R."/>
        </authorList>
    </citation>
    <scope>NUCLEOTIDE SEQUENCE</scope>
</reference>
<evidence type="ECO:0000313" key="3">
    <source>
        <dbReference type="Proteomes" id="UP000663829"/>
    </source>
</evidence>
<gene>
    <name evidence="1" type="ORF">GPM918_LOCUS46741</name>
    <name evidence="2" type="ORF">SRO942_LOCUS25723</name>
</gene>
<sequence length="73" mass="8610">MKRTGAYKLIDKLDGIHRTASQTCLADIVEQVEIKLDNLLDSKCIDEVHYMKMNISRLSVRMHYLYFEPEIHK</sequence>
<dbReference type="Proteomes" id="UP000681722">
    <property type="component" value="Unassembled WGS sequence"/>
</dbReference>
<accession>A0A816HD61</accession>
<dbReference type="AlphaFoldDB" id="A0A816HD61"/>
<feature type="non-terminal residue" evidence="1">
    <location>
        <position position="73"/>
    </location>
</feature>
<keyword evidence="3" id="KW-1185">Reference proteome</keyword>
<dbReference type="EMBL" id="CAJNOQ010070968">
    <property type="protein sequence ID" value="CAF1686146.1"/>
    <property type="molecule type" value="Genomic_DNA"/>
</dbReference>
<organism evidence="1 3">
    <name type="scientific">Didymodactylos carnosus</name>
    <dbReference type="NCBI Taxonomy" id="1234261"/>
    <lineage>
        <taxon>Eukaryota</taxon>
        <taxon>Metazoa</taxon>
        <taxon>Spiralia</taxon>
        <taxon>Gnathifera</taxon>
        <taxon>Rotifera</taxon>
        <taxon>Eurotatoria</taxon>
        <taxon>Bdelloidea</taxon>
        <taxon>Philodinida</taxon>
        <taxon>Philodinidae</taxon>
        <taxon>Didymodactylos</taxon>
    </lineage>
</organism>
<comment type="caution">
    <text evidence="1">The sequence shown here is derived from an EMBL/GenBank/DDBJ whole genome shotgun (WGS) entry which is preliminary data.</text>
</comment>
<proteinExistence type="predicted"/>
<dbReference type="Proteomes" id="UP000663829">
    <property type="component" value="Unassembled WGS sequence"/>
</dbReference>
<dbReference type="EMBL" id="CAJOBC010010780">
    <property type="protein sequence ID" value="CAF4005188.1"/>
    <property type="molecule type" value="Genomic_DNA"/>
</dbReference>